<comment type="similarity">
    <text evidence="2">Belongs to the BexD/CtrA/VexA family.</text>
</comment>
<organism evidence="18">
    <name type="scientific">hydrothermal vent metagenome</name>
    <dbReference type="NCBI Taxonomy" id="652676"/>
    <lineage>
        <taxon>unclassified sequences</taxon>
        <taxon>metagenomes</taxon>
        <taxon>ecological metagenomes</taxon>
    </lineage>
</organism>
<evidence type="ECO:0000259" key="17">
    <source>
        <dbReference type="Pfam" id="PF22461"/>
    </source>
</evidence>
<feature type="non-terminal residue" evidence="18">
    <location>
        <position position="254"/>
    </location>
</feature>
<feature type="domain" description="Soluble ligand binding" evidence="16">
    <location>
        <begin position="204"/>
        <end position="253"/>
    </location>
</feature>
<dbReference type="AlphaFoldDB" id="A0A3B0YSI5"/>
<evidence type="ECO:0000256" key="5">
    <source>
        <dbReference type="ARBA" id="ARBA00022597"/>
    </source>
</evidence>
<evidence type="ECO:0000259" key="15">
    <source>
        <dbReference type="Pfam" id="PF02563"/>
    </source>
</evidence>
<reference evidence="18" key="1">
    <citation type="submission" date="2018-06" db="EMBL/GenBank/DDBJ databases">
        <authorList>
            <person name="Zhirakovskaya E."/>
        </authorList>
    </citation>
    <scope>NUCLEOTIDE SEQUENCE</scope>
</reference>
<feature type="domain" description="SLBB" evidence="17">
    <location>
        <begin position="119"/>
        <end position="198"/>
    </location>
</feature>
<evidence type="ECO:0008006" key="19">
    <source>
        <dbReference type="Google" id="ProtNLM"/>
    </source>
</evidence>
<keyword evidence="4" id="KW-1134">Transmembrane beta strand</keyword>
<keyword evidence="11" id="KW-0472">Membrane</keyword>
<dbReference type="InterPro" id="IPR003715">
    <property type="entry name" value="Poly_export_N"/>
</dbReference>
<keyword evidence="14" id="KW-0449">Lipoprotein</keyword>
<dbReference type="InterPro" id="IPR049712">
    <property type="entry name" value="Poly_export"/>
</dbReference>
<dbReference type="GO" id="GO:0046930">
    <property type="term" value="C:pore complex"/>
    <property type="evidence" value="ECO:0007669"/>
    <property type="project" value="UniProtKB-KW"/>
</dbReference>
<evidence type="ECO:0000256" key="3">
    <source>
        <dbReference type="ARBA" id="ARBA00022448"/>
    </source>
</evidence>
<keyword evidence="10" id="KW-0626">Porin</keyword>
<accession>A0A3B0YSI5</accession>
<dbReference type="GO" id="GO:0006811">
    <property type="term" value="P:monoatomic ion transport"/>
    <property type="evidence" value="ECO:0007669"/>
    <property type="project" value="UniProtKB-KW"/>
</dbReference>
<keyword evidence="8" id="KW-0625">Polysaccharide transport</keyword>
<keyword evidence="7" id="KW-0732">Signal</keyword>
<evidence type="ECO:0000256" key="2">
    <source>
        <dbReference type="ARBA" id="ARBA00009450"/>
    </source>
</evidence>
<dbReference type="Pfam" id="PF22461">
    <property type="entry name" value="SLBB_2"/>
    <property type="match status" value="1"/>
</dbReference>
<evidence type="ECO:0000256" key="14">
    <source>
        <dbReference type="ARBA" id="ARBA00023288"/>
    </source>
</evidence>
<keyword evidence="5" id="KW-0762">Sugar transport</keyword>
<dbReference type="GO" id="GO:0015288">
    <property type="term" value="F:porin activity"/>
    <property type="evidence" value="ECO:0007669"/>
    <property type="project" value="UniProtKB-KW"/>
</dbReference>
<gene>
    <name evidence="18" type="ORF">MNBD_GAMMA13-281</name>
</gene>
<keyword evidence="13" id="KW-0998">Cell outer membrane</keyword>
<evidence type="ECO:0000256" key="8">
    <source>
        <dbReference type="ARBA" id="ARBA00023047"/>
    </source>
</evidence>
<dbReference type="GO" id="GO:0015159">
    <property type="term" value="F:polysaccharide transmembrane transporter activity"/>
    <property type="evidence" value="ECO:0007669"/>
    <property type="project" value="InterPro"/>
</dbReference>
<dbReference type="Pfam" id="PF10531">
    <property type="entry name" value="SLBB"/>
    <property type="match status" value="1"/>
</dbReference>
<evidence type="ECO:0000256" key="10">
    <source>
        <dbReference type="ARBA" id="ARBA00023114"/>
    </source>
</evidence>
<evidence type="ECO:0000259" key="16">
    <source>
        <dbReference type="Pfam" id="PF10531"/>
    </source>
</evidence>
<dbReference type="PANTHER" id="PTHR33619:SF3">
    <property type="entry name" value="POLYSACCHARIDE EXPORT PROTEIN GFCE-RELATED"/>
    <property type="match status" value="1"/>
</dbReference>
<evidence type="ECO:0000256" key="6">
    <source>
        <dbReference type="ARBA" id="ARBA00022692"/>
    </source>
</evidence>
<evidence type="ECO:0000256" key="9">
    <source>
        <dbReference type="ARBA" id="ARBA00023065"/>
    </source>
</evidence>
<dbReference type="Gene3D" id="3.30.1950.10">
    <property type="entry name" value="wza like domain"/>
    <property type="match status" value="1"/>
</dbReference>
<dbReference type="InterPro" id="IPR054765">
    <property type="entry name" value="SLBB_dom"/>
</dbReference>
<dbReference type="EMBL" id="UOFK01000201">
    <property type="protein sequence ID" value="VAW79660.1"/>
    <property type="molecule type" value="Genomic_DNA"/>
</dbReference>
<protein>
    <recommendedName>
        <fullName evidence="19">Soluble ligand binding domain-containing protein</fullName>
    </recommendedName>
</protein>
<evidence type="ECO:0000256" key="7">
    <source>
        <dbReference type="ARBA" id="ARBA00022729"/>
    </source>
</evidence>
<dbReference type="InterPro" id="IPR019554">
    <property type="entry name" value="Soluble_ligand-bd"/>
</dbReference>
<sequence length="254" mass="27662">MKNMKKCRERGLVANPVSQLRWLWLLLAMVLLSPLQAAEEYRLGGGDTVTIQVYEQPDLSTVTRISQDDGTVTYPLLGVVALGGLTPAEAGQKIARLLKEGGYVKFPEVTVAVKEFLSQKIPIMGQVSKPGEYVLQGESRVVDLIAQAGGLKTDAADTIIVVKNENGKPVKHKIDLLRFYAGDMDQNIKVAEGDFILVPKMDTFYIHGEVKRPGSYRLERGMTAMQALSVGGGLTERGSLSGMKVTRLKADGKT</sequence>
<proteinExistence type="inferred from homology"/>
<evidence type="ECO:0000313" key="18">
    <source>
        <dbReference type="EMBL" id="VAW79660.1"/>
    </source>
</evidence>
<evidence type="ECO:0000256" key="1">
    <source>
        <dbReference type="ARBA" id="ARBA00004571"/>
    </source>
</evidence>
<keyword evidence="6" id="KW-0812">Transmembrane</keyword>
<comment type="subcellular location">
    <subcellularLocation>
        <location evidence="1">Cell outer membrane</location>
        <topology evidence="1">Multi-pass membrane protein</topology>
    </subcellularLocation>
</comment>
<dbReference type="GO" id="GO:0009279">
    <property type="term" value="C:cell outer membrane"/>
    <property type="evidence" value="ECO:0007669"/>
    <property type="project" value="UniProtKB-SubCell"/>
</dbReference>
<keyword evidence="3" id="KW-0813">Transport</keyword>
<dbReference type="Pfam" id="PF02563">
    <property type="entry name" value="Poly_export"/>
    <property type="match status" value="1"/>
</dbReference>
<dbReference type="Gene3D" id="3.10.560.10">
    <property type="entry name" value="Outer membrane lipoprotein wza domain like"/>
    <property type="match status" value="2"/>
</dbReference>
<keyword evidence="12" id="KW-0564">Palmitate</keyword>
<name>A0A3B0YSI5_9ZZZZ</name>
<evidence type="ECO:0000256" key="13">
    <source>
        <dbReference type="ARBA" id="ARBA00023237"/>
    </source>
</evidence>
<feature type="domain" description="Polysaccharide export protein N-terminal" evidence="15">
    <location>
        <begin position="36"/>
        <end position="114"/>
    </location>
</feature>
<evidence type="ECO:0000256" key="11">
    <source>
        <dbReference type="ARBA" id="ARBA00023136"/>
    </source>
</evidence>
<keyword evidence="9" id="KW-0406">Ion transport</keyword>
<evidence type="ECO:0000256" key="4">
    <source>
        <dbReference type="ARBA" id="ARBA00022452"/>
    </source>
</evidence>
<evidence type="ECO:0000256" key="12">
    <source>
        <dbReference type="ARBA" id="ARBA00023139"/>
    </source>
</evidence>
<dbReference type="PANTHER" id="PTHR33619">
    <property type="entry name" value="POLYSACCHARIDE EXPORT PROTEIN GFCE-RELATED"/>
    <property type="match status" value="1"/>
</dbReference>